<evidence type="ECO:0000313" key="2">
    <source>
        <dbReference type="Proteomes" id="UP001432128"/>
    </source>
</evidence>
<gene>
    <name evidence="1" type="ORF">OG579_07890</name>
</gene>
<accession>A0AAU4K6L9</accession>
<protein>
    <submittedName>
        <fullName evidence="1">DUF3558 domain-containing protein</fullName>
    </submittedName>
</protein>
<sequence length="187" mass="19075">MHRPPADPRSLVAIVAVVIAAVALLAGCSDSGDGGSSPASASAATAAGTGPFFGECGGVTTAEVSQIVGIAGLTNTTNNSSGCEWVTSADQLGPQFSFNWYRGSPIGRERATEQLSRESVSDLTINGAKGFIASDVGICEIGMEFGGDFFEWSVSYGLPAPGETSRSTDQVCGAAKQLSTMSIERAK</sequence>
<dbReference type="KEGG" id="whr:OG579_07890"/>
<dbReference type="Proteomes" id="UP001432128">
    <property type="component" value="Chromosome"/>
</dbReference>
<name>A0AAU4K6L9_9NOCA</name>
<dbReference type="PROSITE" id="PS51257">
    <property type="entry name" value="PROKAR_LIPOPROTEIN"/>
    <property type="match status" value="1"/>
</dbReference>
<organism evidence="1 2">
    <name type="scientific">Williamsia herbipolensis</name>
    <dbReference type="NCBI Taxonomy" id="1603258"/>
    <lineage>
        <taxon>Bacteria</taxon>
        <taxon>Bacillati</taxon>
        <taxon>Actinomycetota</taxon>
        <taxon>Actinomycetes</taxon>
        <taxon>Mycobacteriales</taxon>
        <taxon>Nocardiaceae</taxon>
        <taxon>Williamsia</taxon>
    </lineage>
</organism>
<keyword evidence="2" id="KW-1185">Reference proteome</keyword>
<dbReference type="EMBL" id="CP108021">
    <property type="protein sequence ID" value="WUM21684.1"/>
    <property type="molecule type" value="Genomic_DNA"/>
</dbReference>
<reference evidence="1 2" key="1">
    <citation type="submission" date="2022-10" db="EMBL/GenBank/DDBJ databases">
        <title>The complete genomes of actinobacterial strains from the NBC collection.</title>
        <authorList>
            <person name="Joergensen T.S."/>
            <person name="Alvarez Arevalo M."/>
            <person name="Sterndorff E.B."/>
            <person name="Faurdal D."/>
            <person name="Vuksanovic O."/>
            <person name="Mourched A.-S."/>
            <person name="Charusanti P."/>
            <person name="Shaw S."/>
            <person name="Blin K."/>
            <person name="Weber T."/>
        </authorList>
    </citation>
    <scope>NUCLEOTIDE SEQUENCE [LARGE SCALE GENOMIC DNA]</scope>
    <source>
        <strain evidence="1 2">NBC_00319</strain>
    </source>
</reference>
<dbReference type="Pfam" id="PF12079">
    <property type="entry name" value="DUF3558"/>
    <property type="match status" value="1"/>
</dbReference>
<evidence type="ECO:0000313" key="1">
    <source>
        <dbReference type="EMBL" id="WUM21684.1"/>
    </source>
</evidence>
<dbReference type="RefSeq" id="WP_328858682.1">
    <property type="nucleotide sequence ID" value="NZ_CP108021.1"/>
</dbReference>
<dbReference type="InterPro" id="IPR024520">
    <property type="entry name" value="DUF3558"/>
</dbReference>
<proteinExistence type="predicted"/>
<dbReference type="AlphaFoldDB" id="A0AAU4K6L9"/>